<keyword evidence="7" id="KW-0472">Membrane</keyword>
<keyword evidence="5" id="KW-0560">Oxidoreductase</keyword>
<dbReference type="SUPFAM" id="SSF48113">
    <property type="entry name" value="Heme-dependent peroxidases"/>
    <property type="match status" value="1"/>
</dbReference>
<keyword evidence="7" id="KW-1133">Transmembrane helix</keyword>
<keyword evidence="6" id="KW-0408">Iron</keyword>
<protein>
    <submittedName>
        <fullName evidence="8">(wild Malaysian banana) hypothetical protein</fullName>
    </submittedName>
</protein>
<dbReference type="GO" id="GO:0004601">
    <property type="term" value="F:peroxidase activity"/>
    <property type="evidence" value="ECO:0007669"/>
    <property type="project" value="UniProtKB-KW"/>
</dbReference>
<dbReference type="GO" id="GO:0020037">
    <property type="term" value="F:heme binding"/>
    <property type="evidence" value="ECO:0007669"/>
    <property type="project" value="InterPro"/>
</dbReference>
<dbReference type="PANTHER" id="PTHR31356:SF36">
    <property type="entry name" value="L-ASCORBATE PEROXIDASE 3"/>
    <property type="match status" value="1"/>
</dbReference>
<evidence type="ECO:0000256" key="5">
    <source>
        <dbReference type="ARBA" id="ARBA00023002"/>
    </source>
</evidence>
<evidence type="ECO:0000256" key="4">
    <source>
        <dbReference type="ARBA" id="ARBA00022837"/>
    </source>
</evidence>
<dbReference type="InterPro" id="IPR010255">
    <property type="entry name" value="Haem_peroxidase_sf"/>
</dbReference>
<evidence type="ECO:0000256" key="1">
    <source>
        <dbReference type="ARBA" id="ARBA00022559"/>
    </source>
</evidence>
<reference evidence="9" key="2">
    <citation type="submission" date="2021-05" db="UniProtKB">
        <authorList>
            <consortium name="EnsemblPlants"/>
        </authorList>
    </citation>
    <scope>IDENTIFICATION</scope>
    <source>
        <strain evidence="9">subsp. malaccensis</strain>
    </source>
</reference>
<dbReference type="Proteomes" id="UP000012960">
    <property type="component" value="Unplaced"/>
</dbReference>
<proteinExistence type="predicted"/>
<organism evidence="9 10">
    <name type="scientific">Musa acuminata subsp. malaccensis</name>
    <name type="common">Wild banana</name>
    <name type="synonym">Musa malaccensis</name>
    <dbReference type="NCBI Taxonomy" id="214687"/>
    <lineage>
        <taxon>Eukaryota</taxon>
        <taxon>Viridiplantae</taxon>
        <taxon>Streptophyta</taxon>
        <taxon>Embryophyta</taxon>
        <taxon>Tracheophyta</taxon>
        <taxon>Spermatophyta</taxon>
        <taxon>Magnoliopsida</taxon>
        <taxon>Liliopsida</taxon>
        <taxon>Zingiberales</taxon>
        <taxon>Musaceae</taxon>
        <taxon>Musa</taxon>
    </lineage>
</organism>
<dbReference type="PANTHER" id="PTHR31356">
    <property type="entry name" value="THYLAKOID LUMENAL 29 KDA PROTEIN, CHLOROPLASTIC-RELATED"/>
    <property type="match status" value="1"/>
</dbReference>
<dbReference type="EMBL" id="HG996466">
    <property type="protein sequence ID" value="CAG1858375.1"/>
    <property type="molecule type" value="Genomic_DNA"/>
</dbReference>
<evidence type="ECO:0000256" key="7">
    <source>
        <dbReference type="SAM" id="Phobius"/>
    </source>
</evidence>
<dbReference type="EnsemblPlants" id="Ma01_t02840.1">
    <property type="protein sequence ID" value="Ma01_p02840.1"/>
    <property type="gene ID" value="Ma01_g02840"/>
</dbReference>
<evidence type="ECO:0000256" key="2">
    <source>
        <dbReference type="ARBA" id="ARBA00022617"/>
    </source>
</evidence>
<gene>
    <name evidence="8" type="ORF">GSMUA_286700.1</name>
</gene>
<keyword evidence="4" id="KW-0106">Calcium</keyword>
<dbReference type="Gramene" id="Ma01_t02840.1">
    <property type="protein sequence ID" value="Ma01_p02840.1"/>
    <property type="gene ID" value="Ma01_g02840"/>
</dbReference>
<dbReference type="InParanoid" id="A0A804HPM7"/>
<sequence>MGLSDKDIVALSGSHTLVVVFPLYRELLKEETEGLLKLPADEALLGDPEFRHYVEMYAKDEDLFFKDYAESHKKLSELGFTPRHTDSATKTIANSAVLAQSAFGVAVAAAVVILSYRYEVTRRK</sequence>
<dbReference type="PRINTS" id="PR00459">
    <property type="entry name" value="ASPEROXIDASE"/>
</dbReference>
<name>A0A804HPM7_MUSAM</name>
<keyword evidence="1" id="KW-0575">Peroxidase</keyword>
<feature type="transmembrane region" description="Helical" evidence="7">
    <location>
        <begin position="97"/>
        <end position="116"/>
    </location>
</feature>
<dbReference type="GO" id="GO:0046872">
    <property type="term" value="F:metal ion binding"/>
    <property type="evidence" value="ECO:0007669"/>
    <property type="project" value="UniProtKB-KW"/>
</dbReference>
<dbReference type="AlphaFoldDB" id="A0A804HPM7"/>
<dbReference type="Gene3D" id="1.10.420.10">
    <property type="entry name" value="Peroxidase, domain 2"/>
    <property type="match status" value="1"/>
</dbReference>
<reference evidence="8" key="1">
    <citation type="submission" date="2021-03" db="EMBL/GenBank/DDBJ databases">
        <authorList>
            <consortium name="Genoscope - CEA"/>
            <person name="William W."/>
        </authorList>
    </citation>
    <scope>NUCLEOTIDE SEQUENCE</scope>
    <source>
        <strain evidence="8">Doubled-haploid Pahang</strain>
    </source>
</reference>
<evidence type="ECO:0000313" key="9">
    <source>
        <dbReference type="EnsemblPlants" id="Ma01_p02840.1"/>
    </source>
</evidence>
<accession>A0A804HPM7</accession>
<evidence type="ECO:0000313" key="8">
    <source>
        <dbReference type="EMBL" id="CAG1858375.1"/>
    </source>
</evidence>
<dbReference type="InterPro" id="IPR002207">
    <property type="entry name" value="Peroxidase_I"/>
</dbReference>
<dbReference type="OMA" id="FRHYVEM"/>
<evidence type="ECO:0000256" key="3">
    <source>
        <dbReference type="ARBA" id="ARBA00022723"/>
    </source>
</evidence>
<dbReference type="GO" id="GO:0034599">
    <property type="term" value="P:cellular response to oxidative stress"/>
    <property type="evidence" value="ECO:0007669"/>
    <property type="project" value="InterPro"/>
</dbReference>
<keyword evidence="3" id="KW-0479">Metal-binding</keyword>
<evidence type="ECO:0000256" key="6">
    <source>
        <dbReference type="ARBA" id="ARBA00023004"/>
    </source>
</evidence>
<keyword evidence="10" id="KW-1185">Reference proteome</keyword>
<dbReference type="InterPro" id="IPR044831">
    <property type="entry name" value="Ccp1-like"/>
</dbReference>
<keyword evidence="2" id="KW-0349">Heme</keyword>
<evidence type="ECO:0000313" key="10">
    <source>
        <dbReference type="Proteomes" id="UP000012960"/>
    </source>
</evidence>
<keyword evidence="7" id="KW-0812">Transmembrane</keyword>